<evidence type="ECO:0000313" key="3">
    <source>
        <dbReference type="Proteomes" id="UP001482620"/>
    </source>
</evidence>
<dbReference type="EMBL" id="JAHRIQ010003379">
    <property type="protein sequence ID" value="MEQ2222450.1"/>
    <property type="molecule type" value="Genomic_DNA"/>
</dbReference>
<feature type="compositionally biased region" description="Polar residues" evidence="1">
    <location>
        <begin position="86"/>
        <end position="99"/>
    </location>
</feature>
<feature type="region of interest" description="Disordered" evidence="1">
    <location>
        <begin position="70"/>
        <end position="99"/>
    </location>
</feature>
<reference evidence="2 3" key="1">
    <citation type="submission" date="2021-06" db="EMBL/GenBank/DDBJ databases">
        <authorList>
            <person name="Palmer J.M."/>
        </authorList>
    </citation>
    <scope>NUCLEOTIDE SEQUENCE [LARGE SCALE GENOMIC DNA]</scope>
    <source>
        <strain evidence="3">if_2019</strain>
        <tissue evidence="2">Muscle</tissue>
    </source>
</reference>
<evidence type="ECO:0000256" key="1">
    <source>
        <dbReference type="SAM" id="MobiDB-lite"/>
    </source>
</evidence>
<accession>A0ABV0SPE9</accession>
<feature type="compositionally biased region" description="Basic and acidic residues" evidence="1">
    <location>
        <begin position="70"/>
        <end position="84"/>
    </location>
</feature>
<sequence>MLQMNQRTRDTAQLINCIKLAIINESKTLNELMALATRIDGHMRDRKKSRIDNTVVRPKTPVIATRSVWPKERVQKGKPADHHTNPKNPRSTLPATKIS</sequence>
<dbReference type="Proteomes" id="UP001482620">
    <property type="component" value="Unassembled WGS sequence"/>
</dbReference>
<protein>
    <submittedName>
        <fullName evidence="2">Uncharacterized protein</fullName>
    </submittedName>
</protein>
<organism evidence="2 3">
    <name type="scientific">Ilyodon furcidens</name>
    <name type="common">goldbreast splitfin</name>
    <dbReference type="NCBI Taxonomy" id="33524"/>
    <lineage>
        <taxon>Eukaryota</taxon>
        <taxon>Metazoa</taxon>
        <taxon>Chordata</taxon>
        <taxon>Craniata</taxon>
        <taxon>Vertebrata</taxon>
        <taxon>Euteleostomi</taxon>
        <taxon>Actinopterygii</taxon>
        <taxon>Neopterygii</taxon>
        <taxon>Teleostei</taxon>
        <taxon>Neoteleostei</taxon>
        <taxon>Acanthomorphata</taxon>
        <taxon>Ovalentaria</taxon>
        <taxon>Atherinomorphae</taxon>
        <taxon>Cyprinodontiformes</taxon>
        <taxon>Goodeidae</taxon>
        <taxon>Ilyodon</taxon>
    </lineage>
</organism>
<evidence type="ECO:0000313" key="2">
    <source>
        <dbReference type="EMBL" id="MEQ2222450.1"/>
    </source>
</evidence>
<name>A0ABV0SPE9_9TELE</name>
<proteinExistence type="predicted"/>
<comment type="caution">
    <text evidence="2">The sequence shown here is derived from an EMBL/GenBank/DDBJ whole genome shotgun (WGS) entry which is preliminary data.</text>
</comment>
<gene>
    <name evidence="2" type="ORF">ILYODFUR_026560</name>
</gene>
<keyword evidence="3" id="KW-1185">Reference proteome</keyword>